<protein>
    <submittedName>
        <fullName evidence="5">Peptidoglycan/LPS O-acetylase OafA/YrhL</fullName>
    </submittedName>
</protein>
<evidence type="ECO:0000259" key="3">
    <source>
        <dbReference type="Pfam" id="PF01757"/>
    </source>
</evidence>
<feature type="transmembrane region" description="Helical" evidence="2">
    <location>
        <begin position="175"/>
        <end position="193"/>
    </location>
</feature>
<feature type="transmembrane region" description="Helical" evidence="2">
    <location>
        <begin position="333"/>
        <end position="352"/>
    </location>
</feature>
<keyword evidence="2" id="KW-0812">Transmembrane</keyword>
<gene>
    <name evidence="5" type="ORF">BJ978_001996</name>
</gene>
<feature type="transmembrane region" description="Helical" evidence="2">
    <location>
        <begin position="105"/>
        <end position="124"/>
    </location>
</feature>
<comment type="caution">
    <text evidence="5">The sequence shown here is derived from an EMBL/GenBank/DDBJ whole genome shotgun (WGS) entry which is preliminary data.</text>
</comment>
<evidence type="ECO:0000256" key="2">
    <source>
        <dbReference type="SAM" id="Phobius"/>
    </source>
</evidence>
<feature type="transmembrane region" description="Helical" evidence="2">
    <location>
        <begin position="66"/>
        <end position="84"/>
    </location>
</feature>
<evidence type="ECO:0000313" key="6">
    <source>
        <dbReference type="Proteomes" id="UP001139722"/>
    </source>
</evidence>
<dbReference type="InterPro" id="IPR050879">
    <property type="entry name" value="Acyltransferase_3"/>
</dbReference>
<feature type="transmembrane region" description="Helical" evidence="2">
    <location>
        <begin position="304"/>
        <end position="321"/>
    </location>
</feature>
<dbReference type="PANTHER" id="PTHR23028:SF53">
    <property type="entry name" value="ACYL_TRANSF_3 DOMAIN-CONTAINING PROTEIN"/>
    <property type="match status" value="1"/>
</dbReference>
<dbReference type="AlphaFoldDB" id="A0A9X2KCJ8"/>
<evidence type="ECO:0000313" key="5">
    <source>
        <dbReference type="EMBL" id="MCP2371320.1"/>
    </source>
</evidence>
<feature type="compositionally biased region" description="Low complexity" evidence="1">
    <location>
        <begin position="1"/>
        <end position="16"/>
    </location>
</feature>
<dbReference type="Proteomes" id="UP001139722">
    <property type="component" value="Unassembled WGS sequence"/>
</dbReference>
<feature type="transmembrane region" description="Helical" evidence="2">
    <location>
        <begin position="280"/>
        <end position="298"/>
    </location>
</feature>
<dbReference type="PANTHER" id="PTHR23028">
    <property type="entry name" value="ACETYLTRANSFERASE"/>
    <property type="match status" value="1"/>
</dbReference>
<feature type="transmembrane region" description="Helical" evidence="2">
    <location>
        <begin position="409"/>
        <end position="431"/>
    </location>
</feature>
<dbReference type="EMBL" id="JAMZDY010000001">
    <property type="protein sequence ID" value="MCP2371320.1"/>
    <property type="molecule type" value="Genomic_DNA"/>
</dbReference>
<accession>A0A9X2KCJ8</accession>
<organism evidence="5 6">
    <name type="scientific">Agromyces terreus</name>
    <dbReference type="NCBI Taxonomy" id="424795"/>
    <lineage>
        <taxon>Bacteria</taxon>
        <taxon>Bacillati</taxon>
        <taxon>Actinomycetota</taxon>
        <taxon>Actinomycetes</taxon>
        <taxon>Micrococcales</taxon>
        <taxon>Microbacteriaceae</taxon>
        <taxon>Agromyces</taxon>
    </lineage>
</organism>
<feature type="transmembrane region" description="Helical" evidence="2">
    <location>
        <begin position="255"/>
        <end position="273"/>
    </location>
</feature>
<dbReference type="Pfam" id="PF01757">
    <property type="entry name" value="Acyl_transf_3"/>
    <property type="match status" value="1"/>
</dbReference>
<feature type="transmembrane region" description="Helical" evidence="2">
    <location>
        <begin position="44"/>
        <end position="60"/>
    </location>
</feature>
<keyword evidence="6" id="KW-1185">Reference proteome</keyword>
<feature type="region of interest" description="Disordered" evidence="1">
    <location>
        <begin position="1"/>
        <end position="34"/>
    </location>
</feature>
<feature type="transmembrane region" description="Helical" evidence="2">
    <location>
        <begin position="372"/>
        <end position="389"/>
    </location>
</feature>
<evidence type="ECO:0000256" key="1">
    <source>
        <dbReference type="SAM" id="MobiDB-lite"/>
    </source>
</evidence>
<reference evidence="5" key="1">
    <citation type="submission" date="2022-06" db="EMBL/GenBank/DDBJ databases">
        <title>Sequencing the genomes of 1000 actinobacteria strains.</title>
        <authorList>
            <person name="Klenk H.-P."/>
        </authorList>
    </citation>
    <scope>NUCLEOTIDE SEQUENCE</scope>
    <source>
        <strain evidence="5">DSM 22016</strain>
    </source>
</reference>
<feature type="transmembrane region" description="Helical" evidence="2">
    <location>
        <begin position="217"/>
        <end position="235"/>
    </location>
</feature>
<dbReference type="Pfam" id="PF19040">
    <property type="entry name" value="SGNH"/>
    <property type="match status" value="1"/>
</dbReference>
<dbReference type="GO" id="GO:0009103">
    <property type="term" value="P:lipopolysaccharide biosynthetic process"/>
    <property type="evidence" value="ECO:0007669"/>
    <property type="project" value="TreeGrafter"/>
</dbReference>
<keyword evidence="2" id="KW-1133">Transmembrane helix</keyword>
<proteinExistence type="predicted"/>
<feature type="domain" description="Acyltransferase 3" evidence="3">
    <location>
        <begin position="41"/>
        <end position="388"/>
    </location>
</feature>
<dbReference type="InterPro" id="IPR002656">
    <property type="entry name" value="Acyl_transf_3_dom"/>
</dbReference>
<keyword evidence="2" id="KW-0472">Membrane</keyword>
<name>A0A9X2KCJ8_9MICO</name>
<evidence type="ECO:0000259" key="4">
    <source>
        <dbReference type="Pfam" id="PF19040"/>
    </source>
</evidence>
<feature type="domain" description="SGNH" evidence="4">
    <location>
        <begin position="491"/>
        <end position="710"/>
    </location>
</feature>
<dbReference type="RefSeq" id="WP_197738223.1">
    <property type="nucleotide sequence ID" value="NZ_BAAANU010000015.1"/>
</dbReference>
<dbReference type="GO" id="GO:0016747">
    <property type="term" value="F:acyltransferase activity, transferring groups other than amino-acyl groups"/>
    <property type="evidence" value="ECO:0007669"/>
    <property type="project" value="InterPro"/>
</dbReference>
<dbReference type="InterPro" id="IPR043968">
    <property type="entry name" value="SGNH"/>
</dbReference>
<dbReference type="GO" id="GO:0016020">
    <property type="term" value="C:membrane"/>
    <property type="evidence" value="ECO:0007669"/>
    <property type="project" value="TreeGrafter"/>
</dbReference>
<sequence length="724" mass="76825">MTAPTASMASSPSTTSGADAAGRRSSPNEALPAPASTKRLEIEGLRTVAALLVAAYHIWFGKVSGGVDVFFVITGFLITLTLVGHVRREGRIRPLQYLGRLARRVWPMAAVVLVAALAITVTLAPEVLRARNFTEILASALYVENELLAVSAVDYLNAEDPHTVVQHFWAMSLQGWFYVIWLLVALGALWVALRPRRTRRPRRSDPARAAADPTARFRRMFAAAIALVAAASFVWSLWQTSVAQPTAYFSTSTRLWEFGVGALIALAGTRLVLRGTAAAIASWVGLVGLVVCGMLLPVSSSFPGVAALWPVSCAALLLVATRQNERPWAATRLLASRPLVWLGGVAFGIYLWHWPLLVSYRYLFGQHATPNLWQGSLIIALAIGLAVLGNRLVERQVSASWPVPARRPLITMLLVGAWVAVVAAAGLGIAAGTAAASQLDRDAASAQATAGSCFGAGALGRDAECAEVLADQPLVPDRAALLDDTGDAYDCYTQPDATDLTTCTSGDGPTRIALIGNSHAAMYRSLFDAEAGEAGWTVTTMVGNGCVWGAQTSSDADVSDRCRGRLEQTEHLLFDAEPFDLVVYAGGRGAIDVPAEPARIAENWGRLTDAGSRIIVIEDNPRIGDAGATCVIESSEADLRAGACDVPEADATTPADRYADAARLIGAPVVPTLDLYCVDNHCPAVAGSVIVYRDQHHATATYLRSTAPEFFERFGAAVSGSARG</sequence>